<dbReference type="RefSeq" id="WP_248941560.1">
    <property type="nucleotide sequence ID" value="NZ_JAKIKS010000076.1"/>
</dbReference>
<proteinExistence type="predicted"/>
<keyword evidence="2" id="KW-1185">Reference proteome</keyword>
<comment type="caution">
    <text evidence="1">The sequence shown here is derived from an EMBL/GenBank/DDBJ whole genome shotgun (WGS) entry which is preliminary data.</text>
</comment>
<name>A0ABT0LET1_9GAMM</name>
<reference evidence="1 2" key="1">
    <citation type="submission" date="2022-01" db="EMBL/GenBank/DDBJ databases">
        <title>Whole genome-based taxonomy of the Shewanellaceae.</title>
        <authorList>
            <person name="Martin-Rodriguez A.J."/>
        </authorList>
    </citation>
    <scope>NUCLEOTIDE SEQUENCE [LARGE SCALE GENOMIC DNA]</scope>
    <source>
        <strain evidence="1 2">DSM 17177</strain>
    </source>
</reference>
<sequence length="115" mass="13304">MMPHTELKYSNDLTLDTEAIFTAIEWCINQKDPSAGVCKSRAYPASEYQHTHVYISVSLLNKPHRDGAFSQSLLEVLNSEIKSLLIQDCYFSLELNYVSDYYLTDYFKSEYSQIN</sequence>
<protein>
    <recommendedName>
        <fullName evidence="3">5-carboxymethyl-2-hydroxymuconate Delta-isomerase</fullName>
    </recommendedName>
</protein>
<evidence type="ECO:0000313" key="1">
    <source>
        <dbReference type="EMBL" id="MCL1126170.1"/>
    </source>
</evidence>
<dbReference type="Proteomes" id="UP001203423">
    <property type="component" value="Unassembled WGS sequence"/>
</dbReference>
<dbReference type="EMBL" id="JAKIKS010000076">
    <property type="protein sequence ID" value="MCL1126170.1"/>
    <property type="molecule type" value="Genomic_DNA"/>
</dbReference>
<evidence type="ECO:0000313" key="2">
    <source>
        <dbReference type="Proteomes" id="UP001203423"/>
    </source>
</evidence>
<gene>
    <name evidence="1" type="ORF">L2764_17220</name>
</gene>
<accession>A0ABT0LET1</accession>
<evidence type="ECO:0008006" key="3">
    <source>
        <dbReference type="Google" id="ProtNLM"/>
    </source>
</evidence>
<organism evidence="1 2">
    <name type="scientific">Shewanella surugensis</name>
    <dbReference type="NCBI Taxonomy" id="212020"/>
    <lineage>
        <taxon>Bacteria</taxon>
        <taxon>Pseudomonadati</taxon>
        <taxon>Pseudomonadota</taxon>
        <taxon>Gammaproteobacteria</taxon>
        <taxon>Alteromonadales</taxon>
        <taxon>Shewanellaceae</taxon>
        <taxon>Shewanella</taxon>
    </lineage>
</organism>